<dbReference type="InterPro" id="IPR013977">
    <property type="entry name" value="GcvT_C"/>
</dbReference>
<protein>
    <submittedName>
        <fullName evidence="6">Heterotetrameric sarcosine oxidase alpha subunit</fullName>
    </submittedName>
</protein>
<evidence type="ECO:0000259" key="5">
    <source>
        <dbReference type="Pfam" id="PF17806"/>
    </source>
</evidence>
<evidence type="ECO:0000256" key="2">
    <source>
        <dbReference type="ARBA" id="ARBA00023002"/>
    </source>
</evidence>
<dbReference type="InterPro" id="IPR028896">
    <property type="entry name" value="GcvT/YgfZ/DmdA"/>
</dbReference>
<comment type="similarity">
    <text evidence="1">Belongs to the GcvT family.</text>
</comment>
<dbReference type="GO" id="GO:0008115">
    <property type="term" value="F:sarcosine oxidase activity"/>
    <property type="evidence" value="ECO:0007669"/>
    <property type="project" value="InterPro"/>
</dbReference>
<dbReference type="InterPro" id="IPR029043">
    <property type="entry name" value="GcvT/YgfZ_C"/>
</dbReference>
<dbReference type="NCBIfam" id="TIGR01372">
    <property type="entry name" value="soxA"/>
    <property type="match status" value="1"/>
</dbReference>
<dbReference type="InterPro" id="IPR036188">
    <property type="entry name" value="FAD/NAD-bd_sf"/>
</dbReference>
<dbReference type="InterPro" id="IPR042204">
    <property type="entry name" value="2Fe-2S-bd_N"/>
</dbReference>
<proteinExistence type="inferred from homology"/>
<evidence type="ECO:0000259" key="4">
    <source>
        <dbReference type="Pfam" id="PF08669"/>
    </source>
</evidence>
<dbReference type="SUPFAM" id="SSF101790">
    <property type="entry name" value="Aminomethyltransferase beta-barrel domain"/>
    <property type="match status" value="1"/>
</dbReference>
<dbReference type="PRINTS" id="PR00469">
    <property type="entry name" value="PNDRDTASEII"/>
</dbReference>
<dbReference type="Pfam" id="PF12831">
    <property type="entry name" value="FAD_oxidored"/>
    <property type="match status" value="1"/>
</dbReference>
<evidence type="ECO:0000256" key="1">
    <source>
        <dbReference type="ARBA" id="ARBA00008609"/>
    </source>
</evidence>
<dbReference type="InterPro" id="IPR006222">
    <property type="entry name" value="GCVT_N"/>
</dbReference>
<dbReference type="InterPro" id="IPR041117">
    <property type="entry name" value="SoxA_A3"/>
</dbReference>
<dbReference type="InterPro" id="IPR027266">
    <property type="entry name" value="TrmE/GcvT-like"/>
</dbReference>
<dbReference type="Proteomes" id="UP000245390">
    <property type="component" value="Unassembled WGS sequence"/>
</dbReference>
<dbReference type="RefSeq" id="WP_109760300.1">
    <property type="nucleotide sequence ID" value="NZ_CP034588.1"/>
</dbReference>
<gene>
    <name evidence="6" type="ORF">C8D95_108188</name>
</gene>
<dbReference type="PANTHER" id="PTHR43757">
    <property type="entry name" value="AMINOMETHYLTRANSFERASE"/>
    <property type="match status" value="1"/>
</dbReference>
<name>A0A316G3B6_9RHOB</name>
<dbReference type="PANTHER" id="PTHR43757:SF2">
    <property type="entry name" value="AMINOMETHYLTRANSFERASE, MITOCHONDRIAL"/>
    <property type="match status" value="1"/>
</dbReference>
<keyword evidence="2" id="KW-0560">Oxidoreductase</keyword>
<dbReference type="EMBL" id="QGGV01000008">
    <property type="protein sequence ID" value="PWK55308.1"/>
    <property type="molecule type" value="Genomic_DNA"/>
</dbReference>
<dbReference type="GO" id="GO:0005829">
    <property type="term" value="C:cytosol"/>
    <property type="evidence" value="ECO:0007669"/>
    <property type="project" value="TreeGrafter"/>
</dbReference>
<evidence type="ECO:0000259" key="3">
    <source>
        <dbReference type="Pfam" id="PF01571"/>
    </source>
</evidence>
<comment type="caution">
    <text evidence="6">The sequence shown here is derived from an EMBL/GenBank/DDBJ whole genome shotgun (WGS) entry which is preliminary data.</text>
</comment>
<dbReference type="PRINTS" id="PR00368">
    <property type="entry name" value="FADPNR"/>
</dbReference>
<evidence type="ECO:0000313" key="7">
    <source>
        <dbReference type="Proteomes" id="UP000245390"/>
    </source>
</evidence>
<sequence>MRLEGRGQIDRDHPVRFTFDGRVIDAFRGDTVASALMANDIRVVGRSFKYHRPRGLYSAGSDEPNALVTTGRGRDALPNVRATMQEVWEGLDVTSQNRWPSLTRDVGAINDLFSPFLAAGFYYKTFMWPRAFWERVYEPLIRRAAGLGRLSGEAARDASEKAFAHCDVLVIGSGPAGLMAALTAARAGADVILAEEDSHMGGRLLSETDTIGGLSGPQWVGSVLNELTALPNVRVMERTTVTGAYDQGTYGALERVSLHRPPGRAPRECFWRIAATRTILAAGALERGVAFPGNDRPGVMLASALRTYVNRWGVAPGQSAVVWGNTDTAHRTARDLASAGIHVAAVIDARADATTTGDWPFYPGGEVLSTQGRLGLKGLQVRHGRREFTVWTDCLAVSGGWNPSVHLASHIGSRPVWRDDIQAFVAGPEPVPGMDVAGAANGIFDTAGCLADGLRAGNVAVQAIGLETHSPDLPDAEATPYAITPLWEVEGKGRAWLDLQNDVTTKDVRLAAQENFRSPEHMKRYTTQGMSPDQGKGSNVTALAVLAAATGATVAATGTTTYRPPFVPVTISAMGAGAKGKGFAPERFTPAHAAAVELGAPMIEAGLWYRPSFFPLSGERVWRESCDREVRMVRESVGVTEVSTLGKIEVMGPDAGTFLDVVYTNTMSSLAVGKVRYGLMLREDGHVMDDGTVARLSEDRFVLTTTTAAAAEVMRHLDFVAQGLRPGLNLRTVSVTEQWAQFAVAGPRSEALVRSILDDPAAGVLPFMGCTEASISGTGVRVFRISFSGEKGYEIAIPSDRGEALWRLLLAHARMLGGGPYGLEALNVLRIEKGFLTHAEMNGRSTAFDLGLQGMMSAKKDFIGKALAARPGLLGETREQLVGLRPVGAARMLTAGAYLFGEGAAATREAQQGFTTSVAWSPTLDTFLGLAFLVNGRARHGERLRMVDHMRNVEALVEVGPPCAFDPDGGRMRG</sequence>
<feature type="domain" description="Aminomethyltransferase C-terminal" evidence="4">
    <location>
        <begin position="880"/>
        <end position="957"/>
    </location>
</feature>
<dbReference type="GO" id="GO:0046653">
    <property type="term" value="P:tetrahydrofolate metabolic process"/>
    <property type="evidence" value="ECO:0007669"/>
    <property type="project" value="InterPro"/>
</dbReference>
<dbReference type="KEGG" id="salo:EF888_06320"/>
<dbReference type="Gene3D" id="3.10.20.440">
    <property type="entry name" value="2Fe-2S iron-sulphur cluster binding domain, sarcosine oxidase, alpha subunit, N-terminal domain"/>
    <property type="match status" value="1"/>
</dbReference>
<feature type="domain" description="GCVT N-terminal" evidence="3">
    <location>
        <begin position="592"/>
        <end position="860"/>
    </location>
</feature>
<dbReference type="Pfam" id="PF13510">
    <property type="entry name" value="Fer2_4"/>
    <property type="match status" value="1"/>
</dbReference>
<accession>A0A316G3B6</accession>
<reference evidence="6 7" key="1">
    <citation type="submission" date="2018-05" db="EMBL/GenBank/DDBJ databases">
        <title>Genomic Encyclopedia of Type Strains, Phase IV (KMG-IV): sequencing the most valuable type-strain genomes for metagenomic binning, comparative biology and taxonomic classification.</title>
        <authorList>
            <person name="Goeker M."/>
        </authorList>
    </citation>
    <scope>NUCLEOTIDE SEQUENCE [LARGE SCALE GENOMIC DNA]</scope>
    <source>
        <strain evidence="6 7">DSM 103371</strain>
    </source>
</reference>
<evidence type="ECO:0000313" key="6">
    <source>
        <dbReference type="EMBL" id="PWK55308.1"/>
    </source>
</evidence>
<dbReference type="InterPro" id="IPR006277">
    <property type="entry name" value="Sarcosine_oxidase_asu"/>
</dbReference>
<feature type="domain" description="SoxA A3" evidence="5">
    <location>
        <begin position="492"/>
        <end position="577"/>
    </location>
</feature>
<dbReference type="Gene3D" id="3.30.1360.120">
    <property type="entry name" value="Probable tRNA modification gtpase trme, domain 1"/>
    <property type="match status" value="1"/>
</dbReference>
<dbReference type="Pfam" id="PF01571">
    <property type="entry name" value="GCV_T"/>
    <property type="match status" value="1"/>
</dbReference>
<dbReference type="SUPFAM" id="SSF51905">
    <property type="entry name" value="FAD/NAD(P)-binding domain"/>
    <property type="match status" value="1"/>
</dbReference>
<dbReference type="SUPFAM" id="SSF103025">
    <property type="entry name" value="Folate-binding domain"/>
    <property type="match status" value="1"/>
</dbReference>
<dbReference type="Gene3D" id="3.50.50.60">
    <property type="entry name" value="FAD/NAD(P)-binding domain"/>
    <property type="match status" value="1"/>
</dbReference>
<dbReference type="AlphaFoldDB" id="A0A316G3B6"/>
<dbReference type="Pfam" id="PF08669">
    <property type="entry name" value="GCV_T_C"/>
    <property type="match status" value="1"/>
</dbReference>
<dbReference type="Pfam" id="PF17806">
    <property type="entry name" value="SO_alpha_A3"/>
    <property type="match status" value="1"/>
</dbReference>
<keyword evidence="7" id="KW-1185">Reference proteome</keyword>
<organism evidence="6 7">
    <name type="scientific">Silicimonas algicola</name>
    <dbReference type="NCBI Taxonomy" id="1826607"/>
    <lineage>
        <taxon>Bacteria</taxon>
        <taxon>Pseudomonadati</taxon>
        <taxon>Pseudomonadota</taxon>
        <taxon>Alphaproteobacteria</taxon>
        <taxon>Rhodobacterales</taxon>
        <taxon>Paracoccaceae</taxon>
    </lineage>
</organism>
<dbReference type="OrthoDB" id="5287468at2"/>